<evidence type="ECO:0000256" key="1">
    <source>
        <dbReference type="SAM" id="SignalP"/>
    </source>
</evidence>
<feature type="domain" description="Cupin type-2" evidence="2">
    <location>
        <begin position="46"/>
        <end position="113"/>
    </location>
</feature>
<dbReference type="Gene3D" id="2.60.120.10">
    <property type="entry name" value="Jelly Rolls"/>
    <property type="match status" value="1"/>
</dbReference>
<dbReference type="RefSeq" id="WP_149613026.1">
    <property type="nucleotide sequence ID" value="NZ_VTUX01000011.1"/>
</dbReference>
<dbReference type="CDD" id="cd02236">
    <property type="entry name" value="cupin_CV2614-like"/>
    <property type="match status" value="1"/>
</dbReference>
<evidence type="ECO:0000313" key="4">
    <source>
        <dbReference type="Proteomes" id="UP000323708"/>
    </source>
</evidence>
<reference evidence="3 4" key="1">
    <citation type="submission" date="2019-09" db="EMBL/GenBank/DDBJ databases">
        <authorList>
            <person name="Chen X.-Y."/>
        </authorList>
    </citation>
    <scope>NUCLEOTIDE SEQUENCE [LARGE SCALE GENOMIC DNA]</scope>
    <source>
        <strain evidence="3 4">NY5</strain>
    </source>
</reference>
<keyword evidence="1" id="KW-0732">Signal</keyword>
<feature type="signal peptide" evidence="1">
    <location>
        <begin position="1"/>
        <end position="18"/>
    </location>
</feature>
<accession>A0A5B0WMQ1</accession>
<dbReference type="Pfam" id="PF07883">
    <property type="entry name" value="Cupin_2"/>
    <property type="match status" value="1"/>
</dbReference>
<feature type="chain" id="PRO_5022880678" evidence="1">
    <location>
        <begin position="19"/>
        <end position="142"/>
    </location>
</feature>
<keyword evidence="4" id="KW-1185">Reference proteome</keyword>
<sequence>MLRGLGVLMCLVAIGAVAEPLLQSTHSWDGGAISYPEGEAEISSVILRIEEGQEPPFHCHPVPTMGYVLSGVARLETQDGKTVTVREGQSVVEVMKTVHRGTAIEGPVEIVVFYAGARGLPVTVMPEDEAAQHHCQTGASLH</sequence>
<organism evidence="3 4">
    <name type="scientific">Pseudohalioglobus sediminis</name>
    <dbReference type="NCBI Taxonomy" id="2606449"/>
    <lineage>
        <taxon>Bacteria</taxon>
        <taxon>Pseudomonadati</taxon>
        <taxon>Pseudomonadota</taxon>
        <taxon>Gammaproteobacteria</taxon>
        <taxon>Cellvibrionales</taxon>
        <taxon>Halieaceae</taxon>
        <taxon>Pseudohalioglobus</taxon>
    </lineage>
</organism>
<dbReference type="SUPFAM" id="SSF51182">
    <property type="entry name" value="RmlC-like cupins"/>
    <property type="match status" value="1"/>
</dbReference>
<evidence type="ECO:0000259" key="2">
    <source>
        <dbReference type="Pfam" id="PF07883"/>
    </source>
</evidence>
<dbReference type="InterPro" id="IPR013096">
    <property type="entry name" value="Cupin_2"/>
</dbReference>
<dbReference type="EMBL" id="VTUX01000011">
    <property type="protein sequence ID" value="KAA1188106.1"/>
    <property type="molecule type" value="Genomic_DNA"/>
</dbReference>
<gene>
    <name evidence="3" type="ORF">F0M18_18865</name>
</gene>
<dbReference type="InterPro" id="IPR011051">
    <property type="entry name" value="RmlC_Cupin_sf"/>
</dbReference>
<proteinExistence type="predicted"/>
<comment type="caution">
    <text evidence="3">The sequence shown here is derived from an EMBL/GenBank/DDBJ whole genome shotgun (WGS) entry which is preliminary data.</text>
</comment>
<name>A0A5B0WMQ1_9GAMM</name>
<dbReference type="AlphaFoldDB" id="A0A5B0WMQ1"/>
<dbReference type="InterPro" id="IPR014710">
    <property type="entry name" value="RmlC-like_jellyroll"/>
</dbReference>
<protein>
    <submittedName>
        <fullName evidence="3">Cupin domain-containing protein</fullName>
    </submittedName>
</protein>
<dbReference type="Proteomes" id="UP000323708">
    <property type="component" value="Unassembled WGS sequence"/>
</dbReference>
<evidence type="ECO:0000313" key="3">
    <source>
        <dbReference type="EMBL" id="KAA1188106.1"/>
    </source>
</evidence>